<gene>
    <name evidence="5" type="ORF">ACFSJF_09765</name>
</gene>
<evidence type="ECO:0000256" key="1">
    <source>
        <dbReference type="ARBA" id="ARBA00023015"/>
    </source>
</evidence>
<evidence type="ECO:0000256" key="3">
    <source>
        <dbReference type="ARBA" id="ARBA00023163"/>
    </source>
</evidence>
<dbReference type="PANTHER" id="PTHR44688:SF16">
    <property type="entry name" value="DNA-BINDING TRANSCRIPTIONAL ACTIVATOR DEVR_DOSR"/>
    <property type="match status" value="1"/>
</dbReference>
<dbReference type="EMBL" id="JBHUHQ010000015">
    <property type="protein sequence ID" value="MFD2044553.1"/>
    <property type="molecule type" value="Genomic_DNA"/>
</dbReference>
<sequence>MIDVIVVSHTPYMQLIHHEIYQIEAMQVTTFQELSMDFVTNIHADIVMFDIDAMALEETKPIVQLLKEKQIKLIGVTEGKEACALFPWIEVGLDTVLHKENDTLERIAFILQTVNEGYYYIPQHTMPIFIKEVDKLQTIQRGKFYAKLQNYNYDLSPKESQIAYLMRRGLKNSEIARIIGVTEGTVKVHISHIYKKLGMKRRKAVVELFNAM</sequence>
<keyword evidence="3" id="KW-0804">Transcription</keyword>
<reference evidence="6" key="1">
    <citation type="journal article" date="2019" name="Int. J. Syst. Evol. Microbiol.">
        <title>The Global Catalogue of Microorganisms (GCM) 10K type strain sequencing project: providing services to taxonomists for standard genome sequencing and annotation.</title>
        <authorList>
            <consortium name="The Broad Institute Genomics Platform"/>
            <consortium name="The Broad Institute Genome Sequencing Center for Infectious Disease"/>
            <person name="Wu L."/>
            <person name="Ma J."/>
        </authorList>
    </citation>
    <scope>NUCLEOTIDE SEQUENCE [LARGE SCALE GENOMIC DNA]</scope>
    <source>
        <strain evidence="6">R28</strain>
    </source>
</reference>
<evidence type="ECO:0000259" key="4">
    <source>
        <dbReference type="PROSITE" id="PS50043"/>
    </source>
</evidence>
<dbReference type="InterPro" id="IPR000792">
    <property type="entry name" value="Tscrpt_reg_LuxR_C"/>
</dbReference>
<keyword evidence="1" id="KW-0805">Transcription regulation</keyword>
<dbReference type="CDD" id="cd06170">
    <property type="entry name" value="LuxR_C_like"/>
    <property type="match status" value="1"/>
</dbReference>
<organism evidence="5 6">
    <name type="scientific">Ornithinibacillus salinisoli</name>
    <dbReference type="NCBI Taxonomy" id="1848459"/>
    <lineage>
        <taxon>Bacteria</taxon>
        <taxon>Bacillati</taxon>
        <taxon>Bacillota</taxon>
        <taxon>Bacilli</taxon>
        <taxon>Bacillales</taxon>
        <taxon>Bacillaceae</taxon>
        <taxon>Ornithinibacillus</taxon>
    </lineage>
</organism>
<feature type="domain" description="HTH luxR-type" evidence="4">
    <location>
        <begin position="148"/>
        <end position="212"/>
    </location>
</feature>
<dbReference type="RefSeq" id="WP_377556217.1">
    <property type="nucleotide sequence ID" value="NZ_JBHUHQ010000015.1"/>
</dbReference>
<dbReference type="PROSITE" id="PS50043">
    <property type="entry name" value="HTH_LUXR_2"/>
    <property type="match status" value="1"/>
</dbReference>
<comment type="caution">
    <text evidence="5">The sequence shown here is derived from an EMBL/GenBank/DDBJ whole genome shotgun (WGS) entry which is preliminary data.</text>
</comment>
<dbReference type="SMART" id="SM00421">
    <property type="entry name" value="HTH_LUXR"/>
    <property type="match status" value="1"/>
</dbReference>
<evidence type="ECO:0000313" key="5">
    <source>
        <dbReference type="EMBL" id="MFD2044553.1"/>
    </source>
</evidence>
<dbReference type="Pfam" id="PF00196">
    <property type="entry name" value="GerE"/>
    <property type="match status" value="1"/>
</dbReference>
<keyword evidence="6" id="KW-1185">Reference proteome</keyword>
<proteinExistence type="predicted"/>
<dbReference type="SUPFAM" id="SSF46894">
    <property type="entry name" value="C-terminal effector domain of the bipartite response regulators"/>
    <property type="match status" value="1"/>
</dbReference>
<dbReference type="InterPro" id="IPR016032">
    <property type="entry name" value="Sig_transdc_resp-reg_C-effctor"/>
</dbReference>
<dbReference type="PANTHER" id="PTHR44688">
    <property type="entry name" value="DNA-BINDING TRANSCRIPTIONAL ACTIVATOR DEVR_DOSR"/>
    <property type="match status" value="1"/>
</dbReference>
<dbReference type="PROSITE" id="PS00622">
    <property type="entry name" value="HTH_LUXR_1"/>
    <property type="match status" value="1"/>
</dbReference>
<evidence type="ECO:0000313" key="6">
    <source>
        <dbReference type="Proteomes" id="UP001597383"/>
    </source>
</evidence>
<protein>
    <submittedName>
        <fullName evidence="5">Helix-turn-helix transcriptional regulator</fullName>
    </submittedName>
</protein>
<keyword evidence="2" id="KW-0238">DNA-binding</keyword>
<evidence type="ECO:0000256" key="2">
    <source>
        <dbReference type="ARBA" id="ARBA00023125"/>
    </source>
</evidence>
<dbReference type="PRINTS" id="PR00038">
    <property type="entry name" value="HTHLUXR"/>
</dbReference>
<dbReference type="Proteomes" id="UP001597383">
    <property type="component" value="Unassembled WGS sequence"/>
</dbReference>
<accession>A0ABW4VZ58</accession>
<name>A0ABW4VZ58_9BACI</name>
<dbReference type="Gene3D" id="3.40.50.2300">
    <property type="match status" value="1"/>
</dbReference>